<evidence type="ECO:0000313" key="2">
    <source>
        <dbReference type="Proteomes" id="UP000246145"/>
    </source>
</evidence>
<proteinExistence type="predicted"/>
<reference evidence="1 2" key="1">
    <citation type="submission" date="2018-04" db="EMBL/GenBank/DDBJ databases">
        <title>Genomic Encyclopedia of Type Strains, Phase IV (KMG-IV): sequencing the most valuable type-strain genomes for metagenomic binning, comparative biology and taxonomic classification.</title>
        <authorList>
            <person name="Goeker M."/>
        </authorList>
    </citation>
    <scope>NUCLEOTIDE SEQUENCE [LARGE SCALE GENOMIC DNA]</scope>
    <source>
        <strain evidence="1 2">DSM 10065</strain>
    </source>
</reference>
<organism evidence="1 2">
    <name type="scientific">Pusillimonas noertemannii</name>
    <dbReference type="NCBI Taxonomy" id="305977"/>
    <lineage>
        <taxon>Bacteria</taxon>
        <taxon>Pseudomonadati</taxon>
        <taxon>Pseudomonadota</taxon>
        <taxon>Betaproteobacteria</taxon>
        <taxon>Burkholderiales</taxon>
        <taxon>Alcaligenaceae</taxon>
        <taxon>Pusillimonas</taxon>
    </lineage>
</organism>
<sequence>MSRSIAFCMLLIGIVHNSAGCDGSRIVAEDATGRVMDALHDSFFTVRRC</sequence>
<dbReference type="AlphaFoldDB" id="A0A2U1CRE1"/>
<evidence type="ECO:0000313" key="1">
    <source>
        <dbReference type="EMBL" id="PVY68439.1"/>
    </source>
</evidence>
<dbReference type="RefSeq" id="WP_165832440.1">
    <property type="nucleotide sequence ID" value="NZ_JACCEX010000001.1"/>
</dbReference>
<dbReference type="Proteomes" id="UP000246145">
    <property type="component" value="Unassembled WGS sequence"/>
</dbReference>
<protein>
    <submittedName>
        <fullName evidence="1">Uncharacterized protein</fullName>
    </submittedName>
</protein>
<gene>
    <name evidence="1" type="ORF">C7440_0839</name>
</gene>
<accession>A0A2U1CRE1</accession>
<name>A0A2U1CRE1_9BURK</name>
<keyword evidence="2" id="KW-1185">Reference proteome</keyword>
<comment type="caution">
    <text evidence="1">The sequence shown here is derived from an EMBL/GenBank/DDBJ whole genome shotgun (WGS) entry which is preliminary data.</text>
</comment>
<dbReference type="EMBL" id="QEKO01000001">
    <property type="protein sequence ID" value="PVY68439.1"/>
    <property type="molecule type" value="Genomic_DNA"/>
</dbReference>